<feature type="compositionally biased region" description="Low complexity" evidence="1">
    <location>
        <begin position="504"/>
        <end position="516"/>
    </location>
</feature>
<reference evidence="2 3" key="1">
    <citation type="journal article" date="2011" name="PLoS Pathog.">
        <title>Endophytic Life Strategies Decoded by Genome and Transcriptome Analyses of the Mutualistic Root Symbiont Piriformospora indica.</title>
        <authorList>
            <person name="Zuccaro A."/>
            <person name="Lahrmann U."/>
            <person name="Guldener U."/>
            <person name="Langen G."/>
            <person name="Pfiffi S."/>
            <person name="Biedenkopf D."/>
            <person name="Wong P."/>
            <person name="Samans B."/>
            <person name="Grimm C."/>
            <person name="Basiewicz M."/>
            <person name="Murat C."/>
            <person name="Martin F."/>
            <person name="Kogel K.H."/>
        </authorList>
    </citation>
    <scope>NUCLEOTIDE SEQUENCE [LARGE SCALE GENOMIC DNA]</scope>
    <source>
        <strain evidence="2 3">DSM 11827</strain>
    </source>
</reference>
<dbReference type="Proteomes" id="UP000007148">
    <property type="component" value="Unassembled WGS sequence"/>
</dbReference>
<evidence type="ECO:0000256" key="1">
    <source>
        <dbReference type="SAM" id="MobiDB-lite"/>
    </source>
</evidence>
<comment type="caution">
    <text evidence="2">The sequence shown here is derived from an EMBL/GenBank/DDBJ whole genome shotgun (WGS) entry which is preliminary data.</text>
</comment>
<sequence>MATTTESEDKSVLQLFDPLTSPVKSPVRTKTPRARERDPQSPVAAFFSTVDKSKHFLATREKPKEPNLIDLGVLQSPPPQREHVEDTSSAPISQRTFATPAPLSDLLVDVVNTPRGHGPAALPIDPFSPPTNAGVTHFQSIIQVPQLMLPKEDDKRNRLIPVDTPMRPDLYMSTNFTPVPANLPYLPASSLRSLAVSSASSTGTYRRRSSIDLDKELHESKPDSSFDILRGEMELGSAEVSFASVNAHDLTKALASTAVEDNDVDLHADQSLLPAKETQGANLLAHEIPLPDSCPTSPESSNGYNEDANVHASKVFPHLRRFSMAKVDEDALQFPSDDTSPGKETISPVQAGRKPIPHARTMSMTSVSSVNSNRSASTVKQATPSPEKRLGYKRPLAKRPSPLTSTTSSPSKSSSTSKRASRPSVVLKGATSRLSLARPRVSLAVERTALAGRASIAPRPSGTRGAMAPPPVPSASSTRTAVGVRPRMSVATTSAKSAISRPVPSTAAPAQTPATSNSLVAPKGVLASGGRANSAAARVPRLSTISSSAPALKPPATKVDMQPPPPSSTLVTARPRTGPLKPRPSSMILPPSIPINTPAPVSQPTAAVTTSKPAKGLPRPRRSSAGAALLARPPLTVDPPVSATTRPTSVAAHRFPRPKSSLSRV</sequence>
<keyword evidence="3" id="KW-1185">Reference proteome</keyword>
<organism evidence="2 3">
    <name type="scientific">Serendipita indica (strain DSM 11827)</name>
    <name type="common">Root endophyte fungus</name>
    <name type="synonym">Piriformospora indica</name>
    <dbReference type="NCBI Taxonomy" id="1109443"/>
    <lineage>
        <taxon>Eukaryota</taxon>
        <taxon>Fungi</taxon>
        <taxon>Dikarya</taxon>
        <taxon>Basidiomycota</taxon>
        <taxon>Agaricomycotina</taxon>
        <taxon>Agaricomycetes</taxon>
        <taxon>Sebacinales</taxon>
        <taxon>Serendipitaceae</taxon>
        <taxon>Serendipita</taxon>
    </lineage>
</organism>
<dbReference type="InParanoid" id="G4THZ7"/>
<dbReference type="HOGENOM" id="CLU_412835_0_0_1"/>
<dbReference type="OrthoDB" id="3270255at2759"/>
<evidence type="ECO:0000313" key="3">
    <source>
        <dbReference type="Proteomes" id="UP000007148"/>
    </source>
</evidence>
<feature type="region of interest" description="Disordered" evidence="1">
    <location>
        <begin position="60"/>
        <end position="95"/>
    </location>
</feature>
<dbReference type="STRING" id="1109443.G4THZ7"/>
<feature type="region of interest" description="Disordered" evidence="1">
    <location>
        <begin position="1"/>
        <end position="42"/>
    </location>
</feature>
<feature type="compositionally biased region" description="Polar residues" evidence="1">
    <location>
        <begin position="599"/>
        <end position="612"/>
    </location>
</feature>
<feature type="region of interest" description="Disordered" evidence="1">
    <location>
        <begin position="332"/>
        <end position="426"/>
    </location>
</feature>
<feature type="compositionally biased region" description="Low complexity" evidence="1">
    <location>
        <begin position="359"/>
        <end position="377"/>
    </location>
</feature>
<feature type="region of interest" description="Disordered" evidence="1">
    <location>
        <begin position="545"/>
        <end position="665"/>
    </location>
</feature>
<dbReference type="EMBL" id="CAFZ01000100">
    <property type="protein sequence ID" value="CCA70950.1"/>
    <property type="molecule type" value="Genomic_DNA"/>
</dbReference>
<gene>
    <name evidence="2" type="ORF">PIIN_04886</name>
</gene>
<protein>
    <submittedName>
        <fullName evidence="2">Uncharacterized protein</fullName>
    </submittedName>
</protein>
<accession>G4THZ7</accession>
<feature type="compositionally biased region" description="Low complexity" evidence="1">
    <location>
        <begin position="623"/>
        <end position="635"/>
    </location>
</feature>
<dbReference type="AlphaFoldDB" id="G4THZ7"/>
<feature type="region of interest" description="Disordered" evidence="1">
    <location>
        <begin position="454"/>
        <end position="516"/>
    </location>
</feature>
<name>G4THZ7_SERID</name>
<evidence type="ECO:0000313" key="2">
    <source>
        <dbReference type="EMBL" id="CCA70950.1"/>
    </source>
</evidence>
<dbReference type="OMA" id="ANVHASK"/>
<feature type="compositionally biased region" description="Low complexity" evidence="1">
    <location>
        <begin position="398"/>
        <end position="424"/>
    </location>
</feature>
<proteinExistence type="predicted"/>